<dbReference type="AlphaFoldDB" id="A0A2R5FLL8"/>
<feature type="coiled-coil region" evidence="1">
    <location>
        <begin position="24"/>
        <end position="84"/>
    </location>
</feature>
<organism evidence="2 3">
    <name type="scientific">Nostoc commune NIES-4072</name>
    <dbReference type="NCBI Taxonomy" id="2005467"/>
    <lineage>
        <taxon>Bacteria</taxon>
        <taxon>Bacillati</taxon>
        <taxon>Cyanobacteriota</taxon>
        <taxon>Cyanophyceae</taxon>
        <taxon>Nostocales</taxon>
        <taxon>Nostocaceae</taxon>
        <taxon>Nostoc</taxon>
    </lineage>
</organism>
<reference evidence="2 3" key="1">
    <citation type="submission" date="2017-06" db="EMBL/GenBank/DDBJ databases">
        <title>Genome sequencing of cyanobaciteial culture collection at National Institute for Environmental Studies (NIES).</title>
        <authorList>
            <person name="Hirose Y."/>
            <person name="Shimura Y."/>
            <person name="Fujisawa T."/>
            <person name="Nakamura Y."/>
            <person name="Kawachi M."/>
        </authorList>
    </citation>
    <scope>NUCLEOTIDE SEQUENCE [LARGE SCALE GENOMIC DNA]</scope>
    <source>
        <strain evidence="2 3">NIES-4072</strain>
    </source>
</reference>
<sequence length="92" mass="10123">MGILNLLLGNTKDMADTTELTSIAQTSLEELTEAIAELEEYRERLVNDTLSMAQRAKIMKTQALASLQPQLAQLDATLESLRQQQSTLTSGN</sequence>
<dbReference type="EMBL" id="BDUD01000001">
    <property type="protein sequence ID" value="GBG18909.1"/>
    <property type="molecule type" value="Genomic_DNA"/>
</dbReference>
<evidence type="ECO:0000313" key="3">
    <source>
        <dbReference type="Proteomes" id="UP000245124"/>
    </source>
</evidence>
<accession>A0A2R5FLL8</accession>
<gene>
    <name evidence="2" type="ORF">NIES4072_25740</name>
</gene>
<evidence type="ECO:0000256" key="1">
    <source>
        <dbReference type="SAM" id="Coils"/>
    </source>
</evidence>
<keyword evidence="3" id="KW-1185">Reference proteome</keyword>
<comment type="caution">
    <text evidence="2">The sequence shown here is derived from an EMBL/GenBank/DDBJ whole genome shotgun (WGS) entry which is preliminary data.</text>
</comment>
<name>A0A2R5FLL8_NOSCO</name>
<proteinExistence type="predicted"/>
<dbReference type="Proteomes" id="UP000245124">
    <property type="component" value="Unassembled WGS sequence"/>
</dbReference>
<protein>
    <submittedName>
        <fullName evidence="2">Uncharacterized protein</fullName>
    </submittedName>
</protein>
<keyword evidence="1" id="KW-0175">Coiled coil</keyword>
<evidence type="ECO:0000313" key="2">
    <source>
        <dbReference type="EMBL" id="GBG18909.1"/>
    </source>
</evidence>